<feature type="compositionally biased region" description="Polar residues" evidence="1">
    <location>
        <begin position="1"/>
        <end position="12"/>
    </location>
</feature>
<evidence type="ECO:0000313" key="3">
    <source>
        <dbReference type="RefSeq" id="XP_070425436.1"/>
    </source>
</evidence>
<sequence>MGSSWQRMSQPCSPGCAGPKQQTRASERCRSQRTRSRMEGSFLTTAPRRSIFPAWPFLAGHVGAPKTHPPGARHRLDASAGRQSAAGALLPWQARTLPLGPLTVLSTAHSCWSRQDAPVMAAWTPPSPVTLPSGAAPFVPQASCRTTEAPRRGFTPALGLPPLRRGARSHPGPVQLHCEGAGAGGAGATGERASTGGSAKGQGGWGQGSQGSVCPGRSPHAFIPPATVPMTTAEGEPTSLPSRLSCHSTELGRREDPAPASGWLHPGVQLSRPGLASLLEEHRGAAQPVPYVQPSPGQEGTLLPGAAPFYLSQLQNPPNETWRAAALKEAPARGCLPCPALRPSHPPCCSLSQAQREGVGSANN</sequence>
<organism evidence="2 3">
    <name type="scientific">Equus przewalskii</name>
    <name type="common">Przewalski's horse</name>
    <name type="synonym">Equus caballus przewalskii</name>
    <dbReference type="NCBI Taxonomy" id="9798"/>
    <lineage>
        <taxon>Eukaryota</taxon>
        <taxon>Metazoa</taxon>
        <taxon>Chordata</taxon>
        <taxon>Craniata</taxon>
        <taxon>Vertebrata</taxon>
        <taxon>Euteleostomi</taxon>
        <taxon>Mammalia</taxon>
        <taxon>Eutheria</taxon>
        <taxon>Laurasiatheria</taxon>
        <taxon>Perissodactyla</taxon>
        <taxon>Equidae</taxon>
        <taxon>Equus</taxon>
    </lineage>
</organism>
<dbReference type="GeneID" id="103543458"/>
<evidence type="ECO:0000313" key="2">
    <source>
        <dbReference type="Proteomes" id="UP001652662"/>
    </source>
</evidence>
<reference evidence="3" key="1">
    <citation type="submission" date="2025-08" db="UniProtKB">
        <authorList>
            <consortium name="RefSeq"/>
        </authorList>
    </citation>
    <scope>IDENTIFICATION</scope>
    <source>
        <tissue evidence="3">Blood</tissue>
    </source>
</reference>
<feature type="compositionally biased region" description="Gly residues" evidence="1">
    <location>
        <begin position="198"/>
        <end position="209"/>
    </location>
</feature>
<keyword evidence="2" id="KW-1185">Reference proteome</keyword>
<dbReference type="RefSeq" id="XP_070425436.1">
    <property type="nucleotide sequence ID" value="XM_070569335.1"/>
</dbReference>
<name>A0ABM4KB72_EQUPR</name>
<feature type="region of interest" description="Disordered" evidence="1">
    <location>
        <begin position="178"/>
        <end position="266"/>
    </location>
</feature>
<dbReference type="Proteomes" id="UP001652662">
    <property type="component" value="Chromosome 13"/>
</dbReference>
<feature type="compositionally biased region" description="Polar residues" evidence="1">
    <location>
        <begin position="239"/>
        <end position="248"/>
    </location>
</feature>
<feature type="region of interest" description="Disordered" evidence="1">
    <location>
        <begin position="151"/>
        <end position="170"/>
    </location>
</feature>
<accession>A0ABM4KB72</accession>
<proteinExistence type="predicted"/>
<feature type="region of interest" description="Disordered" evidence="1">
    <location>
        <begin position="1"/>
        <end position="41"/>
    </location>
</feature>
<protein>
    <submittedName>
        <fullName evidence="3">Uncharacterized protein isoform X2</fullName>
    </submittedName>
</protein>
<evidence type="ECO:0000256" key="1">
    <source>
        <dbReference type="SAM" id="MobiDB-lite"/>
    </source>
</evidence>
<gene>
    <name evidence="3" type="primary">LOC103543458</name>
</gene>